<name>A0A1F5WQ13_9BACT</name>
<dbReference type="EMBL" id="MFHI01000037">
    <property type="protein sequence ID" value="OGF77694.1"/>
    <property type="molecule type" value="Genomic_DNA"/>
</dbReference>
<organism evidence="1 2">
    <name type="scientific">Candidatus Giovannonibacteria bacterium RIFCSPHIGHO2_02_43_13</name>
    <dbReference type="NCBI Taxonomy" id="1798330"/>
    <lineage>
        <taxon>Bacteria</taxon>
        <taxon>Candidatus Giovannoniibacteriota</taxon>
    </lineage>
</organism>
<reference evidence="1 2" key="1">
    <citation type="journal article" date="2016" name="Nat. Commun.">
        <title>Thousands of microbial genomes shed light on interconnected biogeochemical processes in an aquifer system.</title>
        <authorList>
            <person name="Anantharaman K."/>
            <person name="Brown C.T."/>
            <person name="Hug L.A."/>
            <person name="Sharon I."/>
            <person name="Castelle C.J."/>
            <person name="Probst A.J."/>
            <person name="Thomas B.C."/>
            <person name="Singh A."/>
            <person name="Wilkins M.J."/>
            <person name="Karaoz U."/>
            <person name="Brodie E.L."/>
            <person name="Williams K.H."/>
            <person name="Hubbard S.S."/>
            <person name="Banfield J.F."/>
        </authorList>
    </citation>
    <scope>NUCLEOTIDE SEQUENCE [LARGE SCALE GENOMIC DNA]</scope>
</reference>
<dbReference type="InterPro" id="IPR027417">
    <property type="entry name" value="P-loop_NTPase"/>
</dbReference>
<proteinExistence type="predicted"/>
<evidence type="ECO:0000313" key="1">
    <source>
        <dbReference type="EMBL" id="OGF77694.1"/>
    </source>
</evidence>
<gene>
    <name evidence="1" type="ORF">A2W54_02915</name>
</gene>
<evidence type="ECO:0000313" key="2">
    <source>
        <dbReference type="Proteomes" id="UP000178425"/>
    </source>
</evidence>
<protein>
    <submittedName>
        <fullName evidence="1">Uncharacterized protein</fullName>
    </submittedName>
</protein>
<sequence>MSSKKIFITGIPTAGKSYLAKRITDELGGKSISTDDLREKLENDPKYEPWVNFYLNQDEKIYYTSTNHDQQWQNLVRQSEALWPGILEILDKSVSNEKMVIFEGVNILPHLAKRDLKFPGIVLIGKSFDETFERNKKDPRWGKTEELQKLEAEAFFYGERPHYKEEAEKYGYPVFDDVENAFKEATNLLK</sequence>
<accession>A0A1F5WQ13</accession>
<dbReference type="SUPFAM" id="SSF52540">
    <property type="entry name" value="P-loop containing nucleoside triphosphate hydrolases"/>
    <property type="match status" value="1"/>
</dbReference>
<dbReference type="Proteomes" id="UP000178425">
    <property type="component" value="Unassembled WGS sequence"/>
</dbReference>
<dbReference type="Gene3D" id="3.40.50.300">
    <property type="entry name" value="P-loop containing nucleotide triphosphate hydrolases"/>
    <property type="match status" value="1"/>
</dbReference>
<comment type="caution">
    <text evidence="1">The sequence shown here is derived from an EMBL/GenBank/DDBJ whole genome shotgun (WGS) entry which is preliminary data.</text>
</comment>
<dbReference type="AlphaFoldDB" id="A0A1F5WQ13"/>